<dbReference type="PANTHER" id="PTHR14234">
    <property type="entry name" value="RIM BINDING PROTEIN-RELATED"/>
    <property type="match status" value="1"/>
</dbReference>
<protein>
    <recommendedName>
        <fullName evidence="4">SH3 domain-containing protein</fullName>
    </recommendedName>
</protein>
<evidence type="ECO:0000256" key="3">
    <source>
        <dbReference type="SAM" id="MobiDB-lite"/>
    </source>
</evidence>
<dbReference type="AlphaFoldDB" id="A0A814GH24"/>
<feature type="compositionally biased region" description="Low complexity" evidence="3">
    <location>
        <begin position="58"/>
        <end position="69"/>
    </location>
</feature>
<evidence type="ECO:0000313" key="6">
    <source>
        <dbReference type="EMBL" id="CAF3767942.1"/>
    </source>
</evidence>
<dbReference type="PROSITE" id="PS50002">
    <property type="entry name" value="SH3"/>
    <property type="match status" value="1"/>
</dbReference>
<dbReference type="OrthoDB" id="4158657at2759"/>
<reference evidence="5" key="1">
    <citation type="submission" date="2021-02" db="EMBL/GenBank/DDBJ databases">
        <authorList>
            <person name="Nowell W R."/>
        </authorList>
    </citation>
    <scope>NUCLEOTIDE SEQUENCE</scope>
</reference>
<evidence type="ECO:0000256" key="1">
    <source>
        <dbReference type="ARBA" id="ARBA00022443"/>
    </source>
</evidence>
<evidence type="ECO:0000313" key="7">
    <source>
        <dbReference type="Proteomes" id="UP000663829"/>
    </source>
</evidence>
<feature type="compositionally biased region" description="Low complexity" evidence="3">
    <location>
        <begin position="119"/>
        <end position="130"/>
    </location>
</feature>
<evidence type="ECO:0000256" key="2">
    <source>
        <dbReference type="PROSITE-ProRule" id="PRU00192"/>
    </source>
</evidence>
<proteinExistence type="predicted"/>
<organism evidence="5 7">
    <name type="scientific">Didymodactylos carnosus</name>
    <dbReference type="NCBI Taxonomy" id="1234261"/>
    <lineage>
        <taxon>Eukaryota</taxon>
        <taxon>Metazoa</taxon>
        <taxon>Spiralia</taxon>
        <taxon>Gnathifera</taxon>
        <taxon>Rotifera</taxon>
        <taxon>Eurotatoria</taxon>
        <taxon>Bdelloidea</taxon>
        <taxon>Philodinida</taxon>
        <taxon>Philodinidae</taxon>
        <taxon>Didymodactylos</taxon>
    </lineage>
</organism>
<evidence type="ECO:0000259" key="4">
    <source>
        <dbReference type="PROSITE" id="PS50002"/>
    </source>
</evidence>
<dbReference type="EMBL" id="CAJNOQ010003118">
    <property type="protein sequence ID" value="CAF0996311.1"/>
    <property type="molecule type" value="Genomic_DNA"/>
</dbReference>
<sequence length="175" mass="19222">SGDIIYVHGNVLDDGYFMGEMNGVQGLVPSNFLQEVTNDSPSISQQQDDIKTNDVKRSSSSISSDDQSIISSVSSTLLKKKKQTITDDSKPLKKKDSVNLDTNVLSATTAVKPAENENELTTTEKTLVVKSSSDEKTDEKADAKANEKPNENPVPVKSFFDRFVDTFTWNKSEPI</sequence>
<dbReference type="Proteomes" id="UP000663829">
    <property type="component" value="Unassembled WGS sequence"/>
</dbReference>
<keyword evidence="1 2" id="KW-0728">SH3 domain</keyword>
<feature type="region of interest" description="Disordered" evidence="3">
    <location>
        <begin position="111"/>
        <end position="156"/>
    </location>
</feature>
<gene>
    <name evidence="5" type="ORF">GPM918_LOCUS13519</name>
    <name evidence="6" type="ORF">SRO942_LOCUS13519</name>
</gene>
<dbReference type="InterPro" id="IPR001452">
    <property type="entry name" value="SH3_domain"/>
</dbReference>
<feature type="domain" description="SH3" evidence="4">
    <location>
        <begin position="1"/>
        <end position="38"/>
    </location>
</feature>
<dbReference type="GO" id="GO:0007274">
    <property type="term" value="P:neuromuscular synaptic transmission"/>
    <property type="evidence" value="ECO:0007669"/>
    <property type="project" value="TreeGrafter"/>
</dbReference>
<evidence type="ECO:0000313" key="5">
    <source>
        <dbReference type="EMBL" id="CAF0996311.1"/>
    </source>
</evidence>
<feature type="compositionally biased region" description="Basic and acidic residues" evidence="3">
    <location>
        <begin position="132"/>
        <end position="150"/>
    </location>
</feature>
<dbReference type="SUPFAM" id="SSF50044">
    <property type="entry name" value="SH3-domain"/>
    <property type="match status" value="1"/>
</dbReference>
<feature type="region of interest" description="Disordered" evidence="3">
    <location>
        <begin position="39"/>
        <end position="69"/>
    </location>
</feature>
<keyword evidence="7" id="KW-1185">Reference proteome</keyword>
<dbReference type="PANTHER" id="PTHR14234:SF19">
    <property type="entry name" value="RIM-BINDING PROTEIN, ISOFORM F"/>
    <property type="match status" value="1"/>
</dbReference>
<feature type="compositionally biased region" description="Basic and acidic residues" evidence="3">
    <location>
        <begin position="48"/>
        <end position="57"/>
    </location>
</feature>
<dbReference type="InterPro" id="IPR040325">
    <property type="entry name" value="RIMBP1/2/3"/>
</dbReference>
<dbReference type="EMBL" id="CAJOBC010003118">
    <property type="protein sequence ID" value="CAF3767942.1"/>
    <property type="molecule type" value="Genomic_DNA"/>
</dbReference>
<dbReference type="GO" id="GO:0045202">
    <property type="term" value="C:synapse"/>
    <property type="evidence" value="ECO:0007669"/>
    <property type="project" value="GOC"/>
</dbReference>
<comment type="caution">
    <text evidence="5">The sequence shown here is derived from an EMBL/GenBank/DDBJ whole genome shotgun (WGS) entry which is preliminary data.</text>
</comment>
<name>A0A814GH24_9BILA</name>
<accession>A0A814GH24</accession>
<feature type="non-terminal residue" evidence="5">
    <location>
        <position position="1"/>
    </location>
</feature>
<dbReference type="Proteomes" id="UP000681722">
    <property type="component" value="Unassembled WGS sequence"/>
</dbReference>
<dbReference type="Gene3D" id="2.30.30.40">
    <property type="entry name" value="SH3 Domains"/>
    <property type="match status" value="1"/>
</dbReference>
<dbReference type="InterPro" id="IPR036028">
    <property type="entry name" value="SH3-like_dom_sf"/>
</dbReference>